<evidence type="ECO:0000313" key="3">
    <source>
        <dbReference type="Proteomes" id="UP001225596"/>
    </source>
</evidence>
<gene>
    <name evidence="2" type="ORF">Q8A64_16030</name>
</gene>
<evidence type="ECO:0008006" key="4">
    <source>
        <dbReference type="Google" id="ProtNLM"/>
    </source>
</evidence>
<evidence type="ECO:0000256" key="1">
    <source>
        <dbReference type="SAM" id="MobiDB-lite"/>
    </source>
</evidence>
<evidence type="ECO:0000313" key="2">
    <source>
        <dbReference type="EMBL" id="MDQ9171923.1"/>
    </source>
</evidence>
<keyword evidence="3" id="KW-1185">Reference proteome</keyword>
<organism evidence="2 3">
    <name type="scientific">Keguizhuia sedimenti</name>
    <dbReference type="NCBI Taxonomy" id="3064264"/>
    <lineage>
        <taxon>Bacteria</taxon>
        <taxon>Pseudomonadati</taxon>
        <taxon>Pseudomonadota</taxon>
        <taxon>Betaproteobacteria</taxon>
        <taxon>Burkholderiales</taxon>
        <taxon>Oxalobacteraceae</taxon>
        <taxon>Keguizhuia</taxon>
    </lineage>
</organism>
<feature type="region of interest" description="Disordered" evidence="1">
    <location>
        <begin position="1"/>
        <end position="38"/>
    </location>
</feature>
<dbReference type="Proteomes" id="UP001225596">
    <property type="component" value="Unassembled WGS sequence"/>
</dbReference>
<protein>
    <recommendedName>
        <fullName evidence="4">Ribbon-helix-helix CopG family protein</fullName>
    </recommendedName>
</protein>
<proteinExistence type="predicted"/>
<sequence length="130" mass="14411">MSEKVNPVEAPKTKRGRKPLGERALTQSELKRRSREKLAQQGGAEFMVRLDKGLLNLVDQIAAENEVTRSQVVENLLHIAMNRFVLGLAEAEQLHAAGASQGEVAAKLRSHFNPAPAPEFLEKYKEVRGL</sequence>
<dbReference type="EMBL" id="JAUYVH010000013">
    <property type="protein sequence ID" value="MDQ9171923.1"/>
    <property type="molecule type" value="Genomic_DNA"/>
</dbReference>
<comment type="caution">
    <text evidence="2">The sequence shown here is derived from an EMBL/GenBank/DDBJ whole genome shotgun (WGS) entry which is preliminary data.</text>
</comment>
<reference evidence="2 3" key="1">
    <citation type="submission" date="2023-08" db="EMBL/GenBank/DDBJ databases">
        <title>Oxalobacteraceae gen .nov., isolated from river sludge outside the plant.</title>
        <authorList>
            <person name="Zhao S.Y."/>
        </authorList>
    </citation>
    <scope>NUCLEOTIDE SEQUENCE [LARGE SCALE GENOMIC DNA]</scope>
    <source>
        <strain evidence="2 3">R-40</strain>
    </source>
</reference>
<accession>A0ABU1BUF9</accession>
<name>A0ABU1BUF9_9BURK</name>
<dbReference type="RefSeq" id="WP_338437902.1">
    <property type="nucleotide sequence ID" value="NZ_JAUYVH010000013.1"/>
</dbReference>